<keyword evidence="4" id="KW-0547">Nucleotide-binding</keyword>
<keyword evidence="5 9" id="KW-0418">Kinase</keyword>
<dbReference type="PANTHER" id="PTHR43289">
    <property type="entry name" value="MITOGEN-ACTIVATED PROTEIN KINASE KINASE KINASE 20-RELATED"/>
    <property type="match status" value="1"/>
</dbReference>
<evidence type="ECO:0000256" key="2">
    <source>
        <dbReference type="ARBA" id="ARBA00022527"/>
    </source>
</evidence>
<protein>
    <recommendedName>
        <fullName evidence="1">non-specific serine/threonine protein kinase</fullName>
        <ecNumber evidence="1">2.7.11.1</ecNumber>
    </recommendedName>
</protein>
<dbReference type="CDD" id="cd14014">
    <property type="entry name" value="STKc_PknB_like"/>
    <property type="match status" value="1"/>
</dbReference>
<accession>A0ABT1PUH1</accession>
<dbReference type="Pfam" id="PF00069">
    <property type="entry name" value="Pkinase"/>
    <property type="match status" value="1"/>
</dbReference>
<proteinExistence type="predicted"/>
<dbReference type="InterPro" id="IPR011009">
    <property type="entry name" value="Kinase-like_dom_sf"/>
</dbReference>
<feature type="region of interest" description="Disordered" evidence="7">
    <location>
        <begin position="1"/>
        <end position="20"/>
    </location>
</feature>
<evidence type="ECO:0000313" key="10">
    <source>
        <dbReference type="Proteomes" id="UP001057702"/>
    </source>
</evidence>
<dbReference type="EC" id="2.7.11.1" evidence="1"/>
<evidence type="ECO:0000256" key="1">
    <source>
        <dbReference type="ARBA" id="ARBA00012513"/>
    </source>
</evidence>
<feature type="domain" description="Protein kinase" evidence="8">
    <location>
        <begin position="27"/>
        <end position="205"/>
    </location>
</feature>
<name>A0ABT1PUH1_9ACTN</name>
<evidence type="ECO:0000256" key="7">
    <source>
        <dbReference type="SAM" id="MobiDB-lite"/>
    </source>
</evidence>
<dbReference type="Gene3D" id="1.10.510.10">
    <property type="entry name" value="Transferase(Phosphotransferase) domain 1"/>
    <property type="match status" value="1"/>
</dbReference>
<dbReference type="PROSITE" id="PS00108">
    <property type="entry name" value="PROTEIN_KINASE_ST"/>
    <property type="match status" value="1"/>
</dbReference>
<dbReference type="SMART" id="SM00220">
    <property type="entry name" value="S_TKc"/>
    <property type="match status" value="1"/>
</dbReference>
<evidence type="ECO:0000256" key="3">
    <source>
        <dbReference type="ARBA" id="ARBA00022679"/>
    </source>
</evidence>
<dbReference type="PANTHER" id="PTHR43289:SF6">
    <property type="entry name" value="SERINE_THREONINE-PROTEIN KINASE NEKL-3"/>
    <property type="match status" value="1"/>
</dbReference>
<dbReference type="PROSITE" id="PS50011">
    <property type="entry name" value="PROTEIN_KINASE_DOM"/>
    <property type="match status" value="1"/>
</dbReference>
<keyword evidence="10" id="KW-1185">Reference proteome</keyword>
<dbReference type="InterPro" id="IPR000719">
    <property type="entry name" value="Prot_kinase_dom"/>
</dbReference>
<keyword evidence="6" id="KW-0067">ATP-binding</keyword>
<evidence type="ECO:0000259" key="8">
    <source>
        <dbReference type="PROSITE" id="PS50011"/>
    </source>
</evidence>
<dbReference type="InterPro" id="IPR008271">
    <property type="entry name" value="Ser/Thr_kinase_AS"/>
</dbReference>
<dbReference type="SUPFAM" id="SSF56112">
    <property type="entry name" value="Protein kinase-like (PK-like)"/>
    <property type="match status" value="1"/>
</dbReference>
<dbReference type="RefSeq" id="WP_255920227.1">
    <property type="nucleotide sequence ID" value="NZ_JANFNG010000007.1"/>
</dbReference>
<evidence type="ECO:0000256" key="6">
    <source>
        <dbReference type="ARBA" id="ARBA00022840"/>
    </source>
</evidence>
<keyword evidence="2 9" id="KW-0723">Serine/threonine-protein kinase</keyword>
<organism evidence="9 10">
    <name type="scientific">Streptomyces humicola</name>
    <dbReference type="NCBI Taxonomy" id="2953240"/>
    <lineage>
        <taxon>Bacteria</taxon>
        <taxon>Bacillati</taxon>
        <taxon>Actinomycetota</taxon>
        <taxon>Actinomycetes</taxon>
        <taxon>Kitasatosporales</taxon>
        <taxon>Streptomycetaceae</taxon>
        <taxon>Streptomyces</taxon>
    </lineage>
</organism>
<gene>
    <name evidence="9" type="ORF">NGB36_12090</name>
</gene>
<dbReference type="Gene3D" id="3.30.200.20">
    <property type="entry name" value="Phosphorylase Kinase, domain 1"/>
    <property type="match status" value="1"/>
</dbReference>
<comment type="caution">
    <text evidence="9">The sequence shown here is derived from an EMBL/GenBank/DDBJ whole genome shotgun (WGS) entry which is preliminary data.</text>
</comment>
<sequence length="205" mass="21751">MSGHDGPGTGSSARPSGGQDPLLVNRYRLIEQIGRGPKGIVWRAQDLAVGRDVAVKELILAGLSPEERLALYRSMQQQARAASRLKHPNVATILDVLEQDGRPWIVMELIGGPSLAEVLATQGTVPPYWAARLGLQMLSALSEAHRLGIPHGDIKPTNVLLERSGRVALSDFGLAVYGAKGCPVNDLRPSVGVVGCGCASPIRRG</sequence>
<dbReference type="GO" id="GO:0004674">
    <property type="term" value="F:protein serine/threonine kinase activity"/>
    <property type="evidence" value="ECO:0007669"/>
    <property type="project" value="UniProtKB-KW"/>
</dbReference>
<keyword evidence="3" id="KW-0808">Transferase</keyword>
<evidence type="ECO:0000313" key="9">
    <source>
        <dbReference type="EMBL" id="MCQ4081321.1"/>
    </source>
</evidence>
<evidence type="ECO:0000256" key="5">
    <source>
        <dbReference type="ARBA" id="ARBA00022777"/>
    </source>
</evidence>
<dbReference type="EMBL" id="JANFNG010000007">
    <property type="protein sequence ID" value="MCQ4081321.1"/>
    <property type="molecule type" value="Genomic_DNA"/>
</dbReference>
<reference evidence="9" key="1">
    <citation type="submission" date="2022-06" db="EMBL/GenBank/DDBJ databases">
        <title>Draft genome sequence of Streptomyces sp. RB6PN25 isolated from peat swamp forest in Thailand.</title>
        <authorList>
            <person name="Duangmal K."/>
            <person name="Klaysubun C."/>
        </authorList>
    </citation>
    <scope>NUCLEOTIDE SEQUENCE</scope>
    <source>
        <strain evidence="9">RB6PN25</strain>
    </source>
</reference>
<evidence type="ECO:0000256" key="4">
    <source>
        <dbReference type="ARBA" id="ARBA00022741"/>
    </source>
</evidence>
<dbReference type="Proteomes" id="UP001057702">
    <property type="component" value="Unassembled WGS sequence"/>
</dbReference>